<dbReference type="PANTHER" id="PTHR24225:SF24">
    <property type="entry name" value="G-PROTEIN COUPLED RECEPTORS FAMILY 1 PROFILE DOMAIN-CONTAINING PROTEIN"/>
    <property type="match status" value="1"/>
</dbReference>
<protein>
    <submittedName>
        <fullName evidence="12">C3a anaphylatoxin chemotactic receptor-like</fullName>
    </submittedName>
</protein>
<proteinExistence type="inferred from homology"/>
<evidence type="ECO:0000256" key="4">
    <source>
        <dbReference type="ARBA" id="ARBA00023040"/>
    </source>
</evidence>
<evidence type="ECO:0000256" key="10">
    <source>
        <dbReference type="SAM" id="Phobius"/>
    </source>
</evidence>
<gene>
    <name evidence="12" type="ORF">FSCOSCO3_A020480</name>
</gene>
<dbReference type="InterPro" id="IPR000276">
    <property type="entry name" value="GPCR_Rhodpsn"/>
</dbReference>
<organism evidence="12 13">
    <name type="scientific">Scomber scombrus</name>
    <name type="common">Atlantic mackerel</name>
    <name type="synonym">Scomber vernalis</name>
    <dbReference type="NCBI Taxonomy" id="13677"/>
    <lineage>
        <taxon>Eukaryota</taxon>
        <taxon>Metazoa</taxon>
        <taxon>Chordata</taxon>
        <taxon>Craniata</taxon>
        <taxon>Vertebrata</taxon>
        <taxon>Euteleostomi</taxon>
        <taxon>Actinopterygii</taxon>
        <taxon>Neopterygii</taxon>
        <taxon>Teleostei</taxon>
        <taxon>Neoteleostei</taxon>
        <taxon>Acanthomorphata</taxon>
        <taxon>Pelagiaria</taxon>
        <taxon>Scombriformes</taxon>
        <taxon>Scombridae</taxon>
        <taxon>Scomber</taxon>
    </lineage>
</organism>
<name>A0AAV1PTD9_SCOSC</name>
<dbReference type="PRINTS" id="PR00237">
    <property type="entry name" value="GPCRRHODOPSN"/>
</dbReference>
<feature type="domain" description="G-protein coupled receptors family 1 profile" evidence="11">
    <location>
        <begin position="1"/>
        <end position="92"/>
    </location>
</feature>
<dbReference type="Proteomes" id="UP001314229">
    <property type="component" value="Unassembled WGS sequence"/>
</dbReference>
<keyword evidence="2 10" id="KW-0812">Transmembrane</keyword>
<reference evidence="12 13" key="1">
    <citation type="submission" date="2024-01" db="EMBL/GenBank/DDBJ databases">
        <authorList>
            <person name="Alioto T."/>
            <person name="Alioto T."/>
            <person name="Gomez Garrido J."/>
        </authorList>
    </citation>
    <scope>NUCLEOTIDE SEQUENCE [LARGE SCALE GENOMIC DNA]</scope>
</reference>
<comment type="subcellular location">
    <subcellularLocation>
        <location evidence="1">Membrane</location>
        <topology evidence="1">Multi-pass membrane protein</topology>
    </subcellularLocation>
</comment>
<dbReference type="Pfam" id="PF00001">
    <property type="entry name" value="7tm_1"/>
    <property type="match status" value="1"/>
</dbReference>
<keyword evidence="5 10" id="KW-0472">Membrane</keyword>
<dbReference type="GO" id="GO:0007200">
    <property type="term" value="P:phospholipase C-activating G protein-coupled receptor signaling pathway"/>
    <property type="evidence" value="ECO:0007669"/>
    <property type="project" value="TreeGrafter"/>
</dbReference>
<dbReference type="InterPro" id="IPR017452">
    <property type="entry name" value="GPCR_Rhodpsn_7TM"/>
</dbReference>
<sequence length="159" mass="17917">MAFLFPFLVITASYVTIGVRTRRLQSARKQRSRQIIISVILAFFLCWLPSHVFKLLYVFTPGNPQMKVIIKLGFPLTVSLASLNSCLNPILYVFMCDEFQKKLKQSIFLVFESALAEDRDTSQKSDSAVPVQSSGTVTSLTLEESRVDATEEREALSTE</sequence>
<feature type="transmembrane region" description="Helical" evidence="10">
    <location>
        <begin position="35"/>
        <end position="60"/>
    </location>
</feature>
<dbReference type="InterPro" id="IPR000826">
    <property type="entry name" value="Formyl_rcpt-rel"/>
</dbReference>
<dbReference type="GO" id="GO:0004875">
    <property type="term" value="F:complement receptor activity"/>
    <property type="evidence" value="ECO:0007669"/>
    <property type="project" value="TreeGrafter"/>
</dbReference>
<dbReference type="GO" id="GO:0005886">
    <property type="term" value="C:plasma membrane"/>
    <property type="evidence" value="ECO:0007669"/>
    <property type="project" value="TreeGrafter"/>
</dbReference>
<keyword evidence="3 10" id="KW-1133">Transmembrane helix</keyword>
<dbReference type="GO" id="GO:0004930">
    <property type="term" value="F:G protein-coupled receptor activity"/>
    <property type="evidence" value="ECO:0007669"/>
    <property type="project" value="UniProtKB-KW"/>
</dbReference>
<evidence type="ECO:0000256" key="2">
    <source>
        <dbReference type="ARBA" id="ARBA00022692"/>
    </source>
</evidence>
<feature type="compositionally biased region" description="Polar residues" evidence="9">
    <location>
        <begin position="124"/>
        <end position="142"/>
    </location>
</feature>
<evidence type="ECO:0000313" key="12">
    <source>
        <dbReference type="EMBL" id="CAK6974553.1"/>
    </source>
</evidence>
<feature type="transmembrane region" description="Helical" evidence="10">
    <location>
        <begin position="72"/>
        <end position="94"/>
    </location>
</feature>
<comment type="caution">
    <text evidence="12">The sequence shown here is derived from an EMBL/GenBank/DDBJ whole genome shotgun (WGS) entry which is preliminary data.</text>
</comment>
<evidence type="ECO:0000256" key="8">
    <source>
        <dbReference type="ARBA" id="ARBA00025736"/>
    </source>
</evidence>
<evidence type="ECO:0000313" key="13">
    <source>
        <dbReference type="Proteomes" id="UP001314229"/>
    </source>
</evidence>
<keyword evidence="4" id="KW-0297">G-protein coupled receptor</keyword>
<evidence type="ECO:0000256" key="5">
    <source>
        <dbReference type="ARBA" id="ARBA00023136"/>
    </source>
</evidence>
<dbReference type="GO" id="GO:0006954">
    <property type="term" value="P:inflammatory response"/>
    <property type="evidence" value="ECO:0007669"/>
    <property type="project" value="TreeGrafter"/>
</dbReference>
<dbReference type="PANTHER" id="PTHR24225">
    <property type="entry name" value="CHEMOTACTIC RECEPTOR"/>
    <property type="match status" value="1"/>
</dbReference>
<dbReference type="AlphaFoldDB" id="A0AAV1PTD9"/>
<evidence type="ECO:0000256" key="9">
    <source>
        <dbReference type="SAM" id="MobiDB-lite"/>
    </source>
</evidence>
<dbReference type="Gene3D" id="1.20.1070.10">
    <property type="entry name" value="Rhodopsin 7-helix transmembrane proteins"/>
    <property type="match status" value="1"/>
</dbReference>
<evidence type="ECO:0000256" key="7">
    <source>
        <dbReference type="ARBA" id="ARBA00023224"/>
    </source>
</evidence>
<keyword evidence="7" id="KW-0807">Transducer</keyword>
<comment type="similarity">
    <text evidence="8">Belongs to the chemokine-like receptor (CMKLR) family.</text>
</comment>
<keyword evidence="6 12" id="KW-0675">Receptor</keyword>
<feature type="transmembrane region" description="Helical" evidence="10">
    <location>
        <begin position="6"/>
        <end position="23"/>
    </location>
</feature>
<evidence type="ECO:0000256" key="1">
    <source>
        <dbReference type="ARBA" id="ARBA00004141"/>
    </source>
</evidence>
<evidence type="ECO:0000259" key="11">
    <source>
        <dbReference type="PROSITE" id="PS50262"/>
    </source>
</evidence>
<accession>A0AAV1PTD9</accession>
<keyword evidence="13" id="KW-1185">Reference proteome</keyword>
<evidence type="ECO:0000256" key="6">
    <source>
        <dbReference type="ARBA" id="ARBA00023170"/>
    </source>
</evidence>
<dbReference type="EMBL" id="CAWUFR010000262">
    <property type="protein sequence ID" value="CAK6974553.1"/>
    <property type="molecule type" value="Genomic_DNA"/>
</dbReference>
<dbReference type="GO" id="GO:0007204">
    <property type="term" value="P:positive regulation of cytosolic calcium ion concentration"/>
    <property type="evidence" value="ECO:0007669"/>
    <property type="project" value="TreeGrafter"/>
</dbReference>
<feature type="compositionally biased region" description="Basic and acidic residues" evidence="9">
    <location>
        <begin position="143"/>
        <end position="159"/>
    </location>
</feature>
<feature type="region of interest" description="Disordered" evidence="9">
    <location>
        <begin position="120"/>
        <end position="159"/>
    </location>
</feature>
<evidence type="ECO:0000256" key="3">
    <source>
        <dbReference type="ARBA" id="ARBA00022989"/>
    </source>
</evidence>
<dbReference type="SUPFAM" id="SSF81321">
    <property type="entry name" value="Family A G protein-coupled receptor-like"/>
    <property type="match status" value="1"/>
</dbReference>
<dbReference type="PROSITE" id="PS50262">
    <property type="entry name" value="G_PROTEIN_RECEP_F1_2"/>
    <property type="match status" value="1"/>
</dbReference>